<organism evidence="2">
    <name type="scientific">hydrothermal vent metagenome</name>
    <dbReference type="NCBI Taxonomy" id="652676"/>
    <lineage>
        <taxon>unclassified sequences</taxon>
        <taxon>metagenomes</taxon>
        <taxon>ecological metagenomes</taxon>
    </lineage>
</organism>
<dbReference type="InterPro" id="IPR026870">
    <property type="entry name" value="Zinc_ribbon_dom"/>
</dbReference>
<proteinExistence type="predicted"/>
<name>A0A3B1BK75_9ZZZZ</name>
<evidence type="ECO:0000313" key="2">
    <source>
        <dbReference type="EMBL" id="VAX14931.1"/>
    </source>
</evidence>
<sequence length="131" mass="14729">MITFIELALLVAVMFVVAYPLMKSALSSESGEELLESDLSDLLYKKDAAYIALKDLDFDYKTGKIDDEDYQEMKGRFEFNALAALKEIEDYKKGEWVPNTPQNRVCPKCGAKALESHKFCTQCGTPITENA</sequence>
<dbReference type="AlphaFoldDB" id="A0A3B1BK75"/>
<gene>
    <name evidence="2" type="ORF">MNBD_NITROSPINAE01-577</name>
</gene>
<feature type="domain" description="Zinc-ribbon" evidence="1">
    <location>
        <begin position="106"/>
        <end position="127"/>
    </location>
</feature>
<accession>A0A3B1BK75</accession>
<dbReference type="EMBL" id="UOGC01000001">
    <property type="protein sequence ID" value="VAX14931.1"/>
    <property type="molecule type" value="Genomic_DNA"/>
</dbReference>
<protein>
    <recommendedName>
        <fullName evidence="1">Zinc-ribbon domain-containing protein</fullName>
    </recommendedName>
</protein>
<dbReference type="Pfam" id="PF13240">
    <property type="entry name" value="Zn_Ribbon_1"/>
    <property type="match status" value="1"/>
</dbReference>
<reference evidence="2" key="1">
    <citation type="submission" date="2018-06" db="EMBL/GenBank/DDBJ databases">
        <authorList>
            <person name="Zhirakovskaya E."/>
        </authorList>
    </citation>
    <scope>NUCLEOTIDE SEQUENCE</scope>
</reference>
<evidence type="ECO:0000259" key="1">
    <source>
        <dbReference type="Pfam" id="PF13240"/>
    </source>
</evidence>